<dbReference type="FunFam" id="1.10.10.10:FF:000214">
    <property type="entry name" value="Methylated-DNA--protein-cysteine methyltransferase"/>
    <property type="match status" value="1"/>
</dbReference>
<dbReference type="Gene3D" id="3.30.160.70">
    <property type="entry name" value="Methylated DNA-protein cysteine methyltransferase domain"/>
    <property type="match status" value="1"/>
</dbReference>
<comment type="similarity">
    <text evidence="2">Belongs to the MGMT family.</text>
</comment>
<dbReference type="InterPro" id="IPR036217">
    <property type="entry name" value="MethylDNA_cys_MeTrfase_DNAb"/>
</dbReference>
<keyword evidence="6" id="KW-0227">DNA damage</keyword>
<gene>
    <name evidence="11" type="ORF">EHO57_06095</name>
    <name evidence="12" type="ORF">EHQ53_05260</name>
</gene>
<dbReference type="InterPro" id="IPR036631">
    <property type="entry name" value="MGMT_N_sf"/>
</dbReference>
<dbReference type="AlphaFoldDB" id="A0A5F1ZVN9"/>
<keyword evidence="7" id="KW-0234">DNA repair</keyword>
<evidence type="ECO:0000256" key="8">
    <source>
        <dbReference type="ARBA" id="ARBA00049348"/>
    </source>
</evidence>
<proteinExistence type="inferred from homology"/>
<dbReference type="InterPro" id="IPR036388">
    <property type="entry name" value="WH-like_DNA-bd_sf"/>
</dbReference>
<dbReference type="Pfam" id="PF02870">
    <property type="entry name" value="Methyltransf_1N"/>
    <property type="match status" value="1"/>
</dbReference>
<sequence length="178" mass="20080">MVITSRIDTPLGVLLAGAVPEGICLLEFTEKERIEMQLARLEKAFRCKIVPGESPFFPRLKLELQEYFEGNRKEFTVPFVIQGSEFQEKVWKALLSVPYGKTNSYESQAVFVGDIKSIRAVAKANGENRIAILVPCHRIIGKNGSLTGYGGGLWRKQFLLDLERRNSDAPTLPFFQDE</sequence>
<reference evidence="12" key="1">
    <citation type="submission" date="2018-10" db="EMBL/GenBank/DDBJ databases">
        <authorList>
            <person name="Vincent A.T."/>
            <person name="Schiettekatte O."/>
            <person name="Bourhy P."/>
            <person name="Veyrier F.J."/>
            <person name="Picardeau M."/>
        </authorList>
    </citation>
    <scope>NUCLEOTIDE SEQUENCE</scope>
    <source>
        <strain evidence="12">201702690</strain>
    </source>
</reference>
<dbReference type="EMBL" id="RQER01000004">
    <property type="protein sequence ID" value="TGK03224.1"/>
    <property type="molecule type" value="Genomic_DNA"/>
</dbReference>
<evidence type="ECO:0000259" key="9">
    <source>
        <dbReference type="Pfam" id="PF01035"/>
    </source>
</evidence>
<organism evidence="11 14">
    <name type="scientific">Leptospira langatensis</name>
    <dbReference type="NCBI Taxonomy" id="2484983"/>
    <lineage>
        <taxon>Bacteria</taxon>
        <taxon>Pseudomonadati</taxon>
        <taxon>Spirochaetota</taxon>
        <taxon>Spirochaetia</taxon>
        <taxon>Leptospirales</taxon>
        <taxon>Leptospiraceae</taxon>
        <taxon>Leptospira</taxon>
    </lineage>
</organism>
<evidence type="ECO:0000313" key="11">
    <source>
        <dbReference type="EMBL" id="TGK03224.1"/>
    </source>
</evidence>
<dbReference type="CDD" id="cd06445">
    <property type="entry name" value="ATase"/>
    <property type="match status" value="1"/>
</dbReference>
<evidence type="ECO:0000259" key="10">
    <source>
        <dbReference type="Pfam" id="PF02870"/>
    </source>
</evidence>
<feature type="domain" description="Methylguanine DNA methyltransferase ribonuclease-like" evidence="10">
    <location>
        <begin position="7"/>
        <end position="79"/>
    </location>
</feature>
<evidence type="ECO:0000256" key="4">
    <source>
        <dbReference type="ARBA" id="ARBA00022603"/>
    </source>
</evidence>
<dbReference type="PANTHER" id="PTHR10815:SF5">
    <property type="entry name" value="METHYLATED-DNA--PROTEIN-CYSTEINE METHYLTRANSFERASE"/>
    <property type="match status" value="1"/>
</dbReference>
<evidence type="ECO:0000313" key="14">
    <source>
        <dbReference type="Proteomes" id="UP000297946"/>
    </source>
</evidence>
<keyword evidence="4 11" id="KW-0489">Methyltransferase</keyword>
<dbReference type="OrthoDB" id="9802228at2"/>
<dbReference type="NCBIfam" id="TIGR00589">
    <property type="entry name" value="ogt"/>
    <property type="match status" value="1"/>
</dbReference>
<dbReference type="GO" id="GO:0003908">
    <property type="term" value="F:methylated-DNA-[protein]-cysteine S-methyltransferase activity"/>
    <property type="evidence" value="ECO:0007669"/>
    <property type="project" value="UniProtKB-EC"/>
</dbReference>
<protein>
    <recommendedName>
        <fullName evidence="3">methylated-DNA--[protein]-cysteine S-methyltransferase</fullName>
        <ecNumber evidence="3">2.1.1.63</ecNumber>
    </recommendedName>
</protein>
<comment type="catalytic activity">
    <reaction evidence="8">
        <text>a 6-O-methyl-2'-deoxyguanosine in DNA + L-cysteinyl-[protein] = S-methyl-L-cysteinyl-[protein] + a 2'-deoxyguanosine in DNA</text>
        <dbReference type="Rhea" id="RHEA:24000"/>
        <dbReference type="Rhea" id="RHEA-COMP:10131"/>
        <dbReference type="Rhea" id="RHEA-COMP:10132"/>
        <dbReference type="Rhea" id="RHEA-COMP:11367"/>
        <dbReference type="Rhea" id="RHEA-COMP:11368"/>
        <dbReference type="ChEBI" id="CHEBI:29950"/>
        <dbReference type="ChEBI" id="CHEBI:82612"/>
        <dbReference type="ChEBI" id="CHEBI:85445"/>
        <dbReference type="ChEBI" id="CHEBI:85448"/>
        <dbReference type="EC" id="2.1.1.63"/>
    </reaction>
</comment>
<name>A0A5F1ZVN9_9LEPT</name>
<dbReference type="EMBL" id="RQGC01000004">
    <property type="protein sequence ID" value="TGL41635.1"/>
    <property type="molecule type" value="Genomic_DNA"/>
</dbReference>
<dbReference type="InterPro" id="IPR008332">
    <property type="entry name" value="MethylG_MeTrfase_N"/>
</dbReference>
<dbReference type="Pfam" id="PF01035">
    <property type="entry name" value="DNA_binding_1"/>
    <property type="match status" value="1"/>
</dbReference>
<reference evidence="11 14" key="2">
    <citation type="journal article" date="2019" name="PLoS Negl. Trop. Dis.">
        <title>Revisiting the worldwide diversity of Leptospira species in the environment.</title>
        <authorList>
            <person name="Vincent A.T."/>
            <person name="Schiettekatte O."/>
            <person name="Bourhy P."/>
            <person name="Veyrier F.J."/>
            <person name="Picardeau M."/>
        </authorList>
    </citation>
    <scope>NUCLEOTIDE SEQUENCE [LARGE SCALE GENOMIC DNA]</scope>
    <source>
        <strain evidence="12">201702690</strain>
        <strain evidence="11 14">SSW18</strain>
    </source>
</reference>
<dbReference type="EC" id="2.1.1.63" evidence="3"/>
<dbReference type="PROSITE" id="PS00374">
    <property type="entry name" value="MGMT"/>
    <property type="match status" value="1"/>
</dbReference>
<evidence type="ECO:0000256" key="6">
    <source>
        <dbReference type="ARBA" id="ARBA00022763"/>
    </source>
</evidence>
<accession>A0A5F1ZVN9</accession>
<feature type="domain" description="Methylated-DNA-[protein]-cysteine S-methyltransferase DNA binding" evidence="9">
    <location>
        <begin position="85"/>
        <end position="164"/>
    </location>
</feature>
<keyword evidence="5 11" id="KW-0808">Transferase</keyword>
<dbReference type="GO" id="GO:0006281">
    <property type="term" value="P:DNA repair"/>
    <property type="evidence" value="ECO:0007669"/>
    <property type="project" value="UniProtKB-KW"/>
</dbReference>
<dbReference type="Proteomes" id="UP000297273">
    <property type="component" value="Unassembled WGS sequence"/>
</dbReference>
<dbReference type="SUPFAM" id="SSF46767">
    <property type="entry name" value="Methylated DNA-protein cysteine methyltransferase, C-terminal domain"/>
    <property type="match status" value="1"/>
</dbReference>
<dbReference type="Proteomes" id="UP000297946">
    <property type="component" value="Unassembled WGS sequence"/>
</dbReference>
<evidence type="ECO:0000256" key="3">
    <source>
        <dbReference type="ARBA" id="ARBA00011918"/>
    </source>
</evidence>
<dbReference type="InterPro" id="IPR014048">
    <property type="entry name" value="MethylDNA_cys_MeTrfase_DNA-bd"/>
</dbReference>
<evidence type="ECO:0000256" key="2">
    <source>
        <dbReference type="ARBA" id="ARBA00008711"/>
    </source>
</evidence>
<dbReference type="SUPFAM" id="SSF53155">
    <property type="entry name" value="Methylated DNA-protein cysteine methyltransferase domain"/>
    <property type="match status" value="1"/>
</dbReference>
<evidence type="ECO:0000313" key="12">
    <source>
        <dbReference type="EMBL" id="TGL41635.1"/>
    </source>
</evidence>
<evidence type="ECO:0000313" key="13">
    <source>
        <dbReference type="Proteomes" id="UP000297273"/>
    </source>
</evidence>
<comment type="catalytic activity">
    <reaction evidence="1">
        <text>a 4-O-methyl-thymidine in DNA + L-cysteinyl-[protein] = a thymidine in DNA + S-methyl-L-cysteinyl-[protein]</text>
        <dbReference type="Rhea" id="RHEA:53428"/>
        <dbReference type="Rhea" id="RHEA-COMP:10131"/>
        <dbReference type="Rhea" id="RHEA-COMP:10132"/>
        <dbReference type="Rhea" id="RHEA-COMP:13555"/>
        <dbReference type="Rhea" id="RHEA-COMP:13556"/>
        <dbReference type="ChEBI" id="CHEBI:29950"/>
        <dbReference type="ChEBI" id="CHEBI:82612"/>
        <dbReference type="ChEBI" id="CHEBI:137386"/>
        <dbReference type="ChEBI" id="CHEBI:137387"/>
        <dbReference type="EC" id="2.1.1.63"/>
    </reaction>
</comment>
<comment type="caution">
    <text evidence="11">The sequence shown here is derived from an EMBL/GenBank/DDBJ whole genome shotgun (WGS) entry which is preliminary data.</text>
</comment>
<evidence type="ECO:0000256" key="1">
    <source>
        <dbReference type="ARBA" id="ARBA00001286"/>
    </source>
</evidence>
<evidence type="ECO:0000256" key="7">
    <source>
        <dbReference type="ARBA" id="ARBA00023204"/>
    </source>
</evidence>
<evidence type="ECO:0000256" key="5">
    <source>
        <dbReference type="ARBA" id="ARBA00022679"/>
    </source>
</evidence>
<dbReference type="GO" id="GO:0032259">
    <property type="term" value="P:methylation"/>
    <property type="evidence" value="ECO:0007669"/>
    <property type="project" value="UniProtKB-KW"/>
</dbReference>
<dbReference type="InterPro" id="IPR001497">
    <property type="entry name" value="MethylDNA_cys_MeTrfase_AS"/>
</dbReference>
<keyword evidence="13" id="KW-1185">Reference proteome</keyword>
<dbReference type="PANTHER" id="PTHR10815">
    <property type="entry name" value="METHYLATED-DNA--PROTEIN-CYSTEINE METHYLTRANSFERASE"/>
    <property type="match status" value="1"/>
</dbReference>
<dbReference type="Gene3D" id="1.10.10.10">
    <property type="entry name" value="Winged helix-like DNA-binding domain superfamily/Winged helix DNA-binding domain"/>
    <property type="match status" value="1"/>
</dbReference>